<name>A0A934R2Y2_9BACT</name>
<feature type="domain" description="HMG box" evidence="2">
    <location>
        <begin position="24"/>
        <end position="99"/>
    </location>
</feature>
<dbReference type="PROSITE" id="PS50118">
    <property type="entry name" value="HMG_BOX_2"/>
    <property type="match status" value="1"/>
</dbReference>
<dbReference type="EMBL" id="JAENIK010000004">
    <property type="protein sequence ID" value="MBK1814530.1"/>
    <property type="molecule type" value="Genomic_DNA"/>
</dbReference>
<reference evidence="3" key="1">
    <citation type="submission" date="2021-01" db="EMBL/GenBank/DDBJ databases">
        <title>Modified the classification status of verrucomicrobia.</title>
        <authorList>
            <person name="Feng X."/>
        </authorList>
    </citation>
    <scope>NUCLEOTIDE SEQUENCE</scope>
    <source>
        <strain evidence="3">JCM 18052</strain>
    </source>
</reference>
<feature type="region of interest" description="Disordered" evidence="1">
    <location>
        <begin position="1"/>
        <end position="64"/>
    </location>
</feature>
<protein>
    <recommendedName>
        <fullName evidence="2">HMG box domain-containing protein</fullName>
    </recommendedName>
</protein>
<accession>A0A934R2Y2</accession>
<gene>
    <name evidence="3" type="ORF">JIN84_02820</name>
</gene>
<dbReference type="RefSeq" id="WP_200349491.1">
    <property type="nucleotide sequence ID" value="NZ_BAABHZ010000010.1"/>
</dbReference>
<feature type="region of interest" description="Disordered" evidence="1">
    <location>
        <begin position="319"/>
        <end position="350"/>
    </location>
</feature>
<evidence type="ECO:0000313" key="4">
    <source>
        <dbReference type="Proteomes" id="UP000600139"/>
    </source>
</evidence>
<feature type="compositionally biased region" description="Polar residues" evidence="1">
    <location>
        <begin position="24"/>
        <end position="36"/>
    </location>
</feature>
<sequence>MGDRGGLGDRERPAQLPQDRPNWSERSQNRNENWNQRVDKRHESMQQRNENRQQRRDDFAKNREDRWDNLEEARNDRQDWRDQNREDWQEHREDMWDYRFDRADEIWDNAGDFYDDVFDDHWWGGCGWGHVGHYPANPWWWWAPVTWAAATTFVYATAPPQPIYIDYGTNVIQEGETVYVDNKPVPAKQYNEPVVNLAVNVEQPAPPAPPTSADKPAEWMPLGVFALAQEEKGEPVMFFQVSISKDGKVSGGYQSVITGDQKPIAGQIDKETQNVAWRIGDNIETVFATTLANLTQDVSTLAIHFGKDRVQNWLLVRMPEPPPADKPAKAPELDRTVPPANPIPVNATTK</sequence>
<keyword evidence="4" id="KW-1185">Reference proteome</keyword>
<dbReference type="InterPro" id="IPR009071">
    <property type="entry name" value="HMG_box_dom"/>
</dbReference>
<feature type="compositionally biased region" description="Basic and acidic residues" evidence="1">
    <location>
        <begin position="1"/>
        <end position="13"/>
    </location>
</feature>
<evidence type="ECO:0000259" key="2">
    <source>
        <dbReference type="PROSITE" id="PS50118"/>
    </source>
</evidence>
<comment type="caution">
    <text evidence="3">The sequence shown here is derived from an EMBL/GenBank/DDBJ whole genome shotgun (WGS) entry which is preliminary data.</text>
</comment>
<feature type="compositionally biased region" description="Basic and acidic residues" evidence="1">
    <location>
        <begin position="326"/>
        <end position="335"/>
    </location>
</feature>
<evidence type="ECO:0000256" key="1">
    <source>
        <dbReference type="SAM" id="MobiDB-lite"/>
    </source>
</evidence>
<feature type="compositionally biased region" description="Basic and acidic residues" evidence="1">
    <location>
        <begin position="37"/>
        <end position="64"/>
    </location>
</feature>
<organism evidence="3 4">
    <name type="scientific">Luteolibacter yonseiensis</name>
    <dbReference type="NCBI Taxonomy" id="1144680"/>
    <lineage>
        <taxon>Bacteria</taxon>
        <taxon>Pseudomonadati</taxon>
        <taxon>Verrucomicrobiota</taxon>
        <taxon>Verrucomicrobiia</taxon>
        <taxon>Verrucomicrobiales</taxon>
        <taxon>Verrucomicrobiaceae</taxon>
        <taxon>Luteolibacter</taxon>
    </lineage>
</organism>
<proteinExistence type="predicted"/>
<evidence type="ECO:0000313" key="3">
    <source>
        <dbReference type="EMBL" id="MBK1814530.1"/>
    </source>
</evidence>
<dbReference type="AlphaFoldDB" id="A0A934R2Y2"/>
<dbReference type="Proteomes" id="UP000600139">
    <property type="component" value="Unassembled WGS sequence"/>
</dbReference>